<dbReference type="Proteomes" id="UP000261340">
    <property type="component" value="Unplaced"/>
</dbReference>
<feature type="region of interest" description="Disordered" evidence="3">
    <location>
        <begin position="1"/>
        <end position="90"/>
    </location>
</feature>
<proteinExistence type="inferred from homology"/>
<evidence type="ECO:0000313" key="5">
    <source>
        <dbReference type="Proteomes" id="UP000261340"/>
    </source>
</evidence>
<sequence length="117" mass="13203">VMRRTLEKSQKTRQKANRWSWGGTLHTNTPYADRRSVSTMNLSKHTDPVITKRLSSSSATLLHSPDRAKLSPNPAYIRERPSNRKTQVSSGNSFGLLLFCTSYVAKQQKDLGLKTVK</sequence>
<dbReference type="AlphaFoldDB" id="A0A3Q0SPR9"/>
<evidence type="ECO:0000313" key="4">
    <source>
        <dbReference type="Ensembl" id="ENSACIP00000022195.1"/>
    </source>
</evidence>
<reference evidence="4" key="1">
    <citation type="submission" date="2025-08" db="UniProtKB">
        <authorList>
            <consortium name="Ensembl"/>
        </authorList>
    </citation>
    <scope>IDENTIFICATION</scope>
</reference>
<keyword evidence="5" id="KW-1185">Reference proteome</keyword>
<dbReference type="GO" id="GO:0015630">
    <property type="term" value="C:microtubule cytoskeleton"/>
    <property type="evidence" value="ECO:0007669"/>
    <property type="project" value="TreeGrafter"/>
</dbReference>
<reference evidence="4" key="2">
    <citation type="submission" date="2025-09" db="UniProtKB">
        <authorList>
            <consortium name="Ensembl"/>
        </authorList>
    </citation>
    <scope>IDENTIFICATION</scope>
</reference>
<dbReference type="Ensembl" id="ENSACIT00000022785.1">
    <property type="protein sequence ID" value="ENSACIP00000022195.1"/>
    <property type="gene ID" value="ENSACIG00000017270.1"/>
</dbReference>
<dbReference type="InterPro" id="IPR051483">
    <property type="entry name" value="MAP7_domain-containing"/>
</dbReference>
<dbReference type="STRING" id="61819.ENSACIP00000022195"/>
<protein>
    <submittedName>
        <fullName evidence="4">Uncharacterized protein</fullName>
    </submittedName>
</protein>
<organism evidence="4 5">
    <name type="scientific">Amphilophus citrinellus</name>
    <name type="common">Midas cichlid</name>
    <name type="synonym">Cichlasoma citrinellum</name>
    <dbReference type="NCBI Taxonomy" id="61819"/>
    <lineage>
        <taxon>Eukaryota</taxon>
        <taxon>Metazoa</taxon>
        <taxon>Chordata</taxon>
        <taxon>Craniata</taxon>
        <taxon>Vertebrata</taxon>
        <taxon>Euteleostomi</taxon>
        <taxon>Actinopterygii</taxon>
        <taxon>Neopterygii</taxon>
        <taxon>Teleostei</taxon>
        <taxon>Neoteleostei</taxon>
        <taxon>Acanthomorphata</taxon>
        <taxon>Ovalentaria</taxon>
        <taxon>Cichlomorphae</taxon>
        <taxon>Cichliformes</taxon>
        <taxon>Cichlidae</taxon>
        <taxon>New World cichlids</taxon>
        <taxon>Cichlasomatinae</taxon>
        <taxon>Heroini</taxon>
        <taxon>Amphilophus</taxon>
    </lineage>
</organism>
<dbReference type="PANTHER" id="PTHR15073">
    <property type="entry name" value="MICROTUBULE-ASSOCIATED PROTEIN"/>
    <property type="match status" value="1"/>
</dbReference>
<evidence type="ECO:0000256" key="1">
    <source>
        <dbReference type="ARBA" id="ARBA00007525"/>
    </source>
</evidence>
<evidence type="ECO:0000256" key="2">
    <source>
        <dbReference type="ARBA" id="ARBA00023054"/>
    </source>
</evidence>
<dbReference type="GeneTree" id="ENSGT00950000182941"/>
<dbReference type="GO" id="GO:0000226">
    <property type="term" value="P:microtubule cytoskeleton organization"/>
    <property type="evidence" value="ECO:0007669"/>
    <property type="project" value="TreeGrafter"/>
</dbReference>
<accession>A0A3Q0SPR9</accession>
<keyword evidence="2" id="KW-0175">Coiled coil</keyword>
<evidence type="ECO:0000256" key="3">
    <source>
        <dbReference type="SAM" id="MobiDB-lite"/>
    </source>
</evidence>
<comment type="similarity">
    <text evidence="1">Belongs to the MAP7 family.</text>
</comment>
<name>A0A3Q0SPR9_AMPCI</name>
<feature type="compositionally biased region" description="Basic and acidic residues" evidence="3">
    <location>
        <begin position="1"/>
        <end position="10"/>
    </location>
</feature>
<dbReference type="PANTHER" id="PTHR15073:SF4">
    <property type="entry name" value="ENSCONSIN"/>
    <property type="match status" value="1"/>
</dbReference>